<dbReference type="InterPro" id="IPR014748">
    <property type="entry name" value="Enoyl-CoA_hydra_C"/>
</dbReference>
<evidence type="ECO:0000313" key="2">
    <source>
        <dbReference type="EMBL" id="MVU80798.1"/>
    </source>
</evidence>
<dbReference type="CDD" id="cd06558">
    <property type="entry name" value="crotonase-like"/>
    <property type="match status" value="1"/>
</dbReference>
<dbReference type="RefSeq" id="WP_157390363.1">
    <property type="nucleotide sequence ID" value="NZ_WRPP01000005.1"/>
</dbReference>
<dbReference type="Gene3D" id="1.10.12.10">
    <property type="entry name" value="Lyase 2-enoyl-coa Hydratase, Chain A, domain 2"/>
    <property type="match status" value="1"/>
</dbReference>
<dbReference type="AlphaFoldDB" id="A0A7K1V3S7"/>
<reference evidence="2 3" key="1">
    <citation type="submission" date="2019-12" db="EMBL/GenBank/DDBJ databases">
        <title>Nocardia sp. nov. ET3-3 isolated from soil.</title>
        <authorList>
            <person name="Kanchanasin P."/>
            <person name="Tanasupawat S."/>
            <person name="Yuki M."/>
            <person name="Kudo T."/>
        </authorList>
    </citation>
    <scope>NUCLEOTIDE SEQUENCE [LARGE SCALE GENOMIC DNA]</scope>
    <source>
        <strain evidence="2 3">ET3-3</strain>
    </source>
</reference>
<dbReference type="PANTHER" id="PTHR43459">
    <property type="entry name" value="ENOYL-COA HYDRATASE"/>
    <property type="match status" value="1"/>
</dbReference>
<dbReference type="InterPro" id="IPR029045">
    <property type="entry name" value="ClpP/crotonase-like_dom_sf"/>
</dbReference>
<evidence type="ECO:0000313" key="3">
    <source>
        <dbReference type="Proteomes" id="UP000466794"/>
    </source>
</evidence>
<evidence type="ECO:0000256" key="1">
    <source>
        <dbReference type="ARBA" id="ARBA00005254"/>
    </source>
</evidence>
<dbReference type="EMBL" id="WRPP01000005">
    <property type="protein sequence ID" value="MVU80798.1"/>
    <property type="molecule type" value="Genomic_DNA"/>
</dbReference>
<dbReference type="Proteomes" id="UP000466794">
    <property type="component" value="Unassembled WGS sequence"/>
</dbReference>
<gene>
    <name evidence="2" type="ORF">GPX89_26535</name>
</gene>
<dbReference type="PANTHER" id="PTHR43459:SF3">
    <property type="entry name" value="ENOYL-COA HYDRATASE ECHA15 (ENOYL HYDRASE) (UNSATURATED ACYL-COA HYDRATASE) (CROTONASE)-RELATED"/>
    <property type="match status" value="1"/>
</dbReference>
<proteinExistence type="inferred from homology"/>
<dbReference type="Pfam" id="PF00378">
    <property type="entry name" value="ECH_1"/>
    <property type="match status" value="1"/>
</dbReference>
<dbReference type="Gene3D" id="3.90.226.10">
    <property type="entry name" value="2-enoyl-CoA Hydratase, Chain A, domain 1"/>
    <property type="match status" value="1"/>
</dbReference>
<sequence length="262" mass="27582">MGATLELTTWADGVAEIVLSRPELLNRFDRELHHDLTETLRALRADESVRAIVLASTGSAFSAGGDFALMRAANEDAAVRRTIIDDAGALLDAFLAVPQPIIAAVQGPAIGLGATVVLACDAVVAVRSATLADTHVAIGLVAGDGGCLVWPASAGMLRARRHLLTGDPLTAETAFQLGLVTDLVDEADQVRAEALKLALRIAQLAPLAVQGTKRVLNQLSRQRAGEVVDLALSYEEMTLGSADLREGVEAFTERRKPKFTGA</sequence>
<protein>
    <submittedName>
        <fullName evidence="2">Enoyl-CoA hydratase/isomerase family protein</fullName>
    </submittedName>
</protein>
<dbReference type="InterPro" id="IPR001753">
    <property type="entry name" value="Enoyl-CoA_hydra/iso"/>
</dbReference>
<accession>A0A7K1V3S7</accession>
<comment type="similarity">
    <text evidence="1">Belongs to the enoyl-CoA hydratase/isomerase family.</text>
</comment>
<organism evidence="2 3">
    <name type="scientific">Nocardia terrae</name>
    <dbReference type="NCBI Taxonomy" id="2675851"/>
    <lineage>
        <taxon>Bacteria</taxon>
        <taxon>Bacillati</taxon>
        <taxon>Actinomycetota</taxon>
        <taxon>Actinomycetes</taxon>
        <taxon>Mycobacteriales</taxon>
        <taxon>Nocardiaceae</taxon>
        <taxon>Nocardia</taxon>
    </lineage>
</organism>
<dbReference type="SUPFAM" id="SSF52096">
    <property type="entry name" value="ClpP/crotonase"/>
    <property type="match status" value="1"/>
</dbReference>
<keyword evidence="2" id="KW-0413">Isomerase</keyword>
<name>A0A7K1V3S7_9NOCA</name>
<dbReference type="GO" id="GO:0016853">
    <property type="term" value="F:isomerase activity"/>
    <property type="evidence" value="ECO:0007669"/>
    <property type="project" value="UniProtKB-KW"/>
</dbReference>
<comment type="caution">
    <text evidence="2">The sequence shown here is derived from an EMBL/GenBank/DDBJ whole genome shotgun (WGS) entry which is preliminary data.</text>
</comment>
<keyword evidence="3" id="KW-1185">Reference proteome</keyword>